<keyword evidence="12" id="KW-1185">Reference proteome</keyword>
<proteinExistence type="inferred from homology"/>
<reference evidence="12" key="1">
    <citation type="journal article" date="2020" name="Int. J. Syst. Evol. Microbiol.">
        <title>Alteromonas alba sp. nov., a marine bacterium isolated from the seawater of the West Pacific Ocean.</title>
        <authorList>
            <person name="Sun C."/>
            <person name="Wu Y.-H."/>
            <person name="Xamxidin M."/>
            <person name="Cheng H."/>
            <person name="Xu X.-W."/>
        </authorList>
    </citation>
    <scope>NUCLEOTIDE SEQUENCE [LARGE SCALE GENOMIC DNA]</scope>
    <source>
        <strain evidence="12">9a2</strain>
    </source>
</reference>
<dbReference type="Gene3D" id="3.40.50.1000">
    <property type="entry name" value="HAD superfamily/HAD-like"/>
    <property type="match status" value="1"/>
</dbReference>
<dbReference type="InterPro" id="IPR006439">
    <property type="entry name" value="HAD-SF_hydro_IA"/>
</dbReference>
<comment type="catalytic activity">
    <reaction evidence="1 10">
        <text>2-phosphoglycolate + H2O = glycolate + phosphate</text>
        <dbReference type="Rhea" id="RHEA:14369"/>
        <dbReference type="ChEBI" id="CHEBI:15377"/>
        <dbReference type="ChEBI" id="CHEBI:29805"/>
        <dbReference type="ChEBI" id="CHEBI:43474"/>
        <dbReference type="ChEBI" id="CHEBI:58033"/>
        <dbReference type="EC" id="3.1.3.18"/>
    </reaction>
</comment>
<keyword evidence="7 10" id="KW-0378">Hydrolase</keyword>
<keyword evidence="8 10" id="KW-0460">Magnesium</keyword>
<evidence type="ECO:0000313" key="12">
    <source>
        <dbReference type="Proteomes" id="UP000239539"/>
    </source>
</evidence>
<dbReference type="NCBIfam" id="TIGR01509">
    <property type="entry name" value="HAD-SF-IA-v3"/>
    <property type="match status" value="1"/>
</dbReference>
<dbReference type="InterPro" id="IPR023198">
    <property type="entry name" value="PGP-like_dom2"/>
</dbReference>
<feature type="binding site" evidence="10">
    <location>
        <position position="175"/>
    </location>
    <ligand>
        <name>Mg(2+)</name>
        <dbReference type="ChEBI" id="CHEBI:18420"/>
    </ligand>
</feature>
<evidence type="ECO:0000256" key="10">
    <source>
        <dbReference type="HAMAP-Rule" id="MF_00495"/>
    </source>
</evidence>
<evidence type="ECO:0000256" key="1">
    <source>
        <dbReference type="ARBA" id="ARBA00000830"/>
    </source>
</evidence>
<dbReference type="PANTHER" id="PTHR43434">
    <property type="entry name" value="PHOSPHOGLYCOLATE PHOSPHATASE"/>
    <property type="match status" value="1"/>
</dbReference>
<keyword evidence="6 10" id="KW-0479">Metal-binding</keyword>
<feature type="active site" description="Nucleophile" evidence="10">
    <location>
        <position position="10"/>
    </location>
</feature>
<comment type="cofactor">
    <cofactor evidence="2 10">
        <name>Mg(2+)</name>
        <dbReference type="ChEBI" id="CHEBI:18420"/>
    </cofactor>
</comment>
<dbReference type="InterPro" id="IPR037512">
    <property type="entry name" value="PGPase_prok"/>
</dbReference>
<evidence type="ECO:0000256" key="3">
    <source>
        <dbReference type="ARBA" id="ARBA00004818"/>
    </source>
</evidence>
<name>A0ABX5CRY3_9ALTE</name>
<evidence type="ECO:0000256" key="9">
    <source>
        <dbReference type="ARBA" id="ARBA00023277"/>
    </source>
</evidence>
<dbReference type="InterPro" id="IPR023214">
    <property type="entry name" value="HAD_sf"/>
</dbReference>
<dbReference type="NCBIfam" id="TIGR01549">
    <property type="entry name" value="HAD-SF-IA-v1"/>
    <property type="match status" value="1"/>
</dbReference>
<evidence type="ECO:0000256" key="8">
    <source>
        <dbReference type="ARBA" id="ARBA00022842"/>
    </source>
</evidence>
<dbReference type="RefSeq" id="WP_105931427.1">
    <property type="nucleotide sequence ID" value="NZ_BTGH01000002.1"/>
</dbReference>
<evidence type="ECO:0000256" key="7">
    <source>
        <dbReference type="ARBA" id="ARBA00022801"/>
    </source>
</evidence>
<dbReference type="SFLD" id="SFLDG01129">
    <property type="entry name" value="C1.5:_HAD__Beta-PGM__Phosphata"/>
    <property type="match status" value="1"/>
</dbReference>
<dbReference type="SUPFAM" id="SSF56784">
    <property type="entry name" value="HAD-like"/>
    <property type="match status" value="1"/>
</dbReference>
<dbReference type="NCBIfam" id="NF009695">
    <property type="entry name" value="PRK13222.1-2"/>
    <property type="match status" value="1"/>
</dbReference>
<dbReference type="EMBL" id="PVNO01000025">
    <property type="protein sequence ID" value="PRO69221.1"/>
    <property type="molecule type" value="Genomic_DNA"/>
</dbReference>
<dbReference type="InterPro" id="IPR050155">
    <property type="entry name" value="HAD-like_hydrolase_sf"/>
</dbReference>
<dbReference type="EC" id="3.1.3.18" evidence="5 10"/>
<dbReference type="SFLD" id="SFLDG01135">
    <property type="entry name" value="C1.5.6:_HAD__Beta-PGM__Phospha"/>
    <property type="match status" value="1"/>
</dbReference>
<dbReference type="Gene3D" id="1.10.150.240">
    <property type="entry name" value="Putative phosphatase, domain 2"/>
    <property type="match status" value="1"/>
</dbReference>
<comment type="pathway">
    <text evidence="3 10">Organic acid metabolism; glycolate biosynthesis; glycolate from 2-phosphoglycolate: step 1/1.</text>
</comment>
<organism evidence="11 12">
    <name type="scientific">Alteromonas gracilis</name>
    <dbReference type="NCBI Taxonomy" id="1479524"/>
    <lineage>
        <taxon>Bacteria</taxon>
        <taxon>Pseudomonadati</taxon>
        <taxon>Pseudomonadota</taxon>
        <taxon>Gammaproteobacteria</taxon>
        <taxon>Alteromonadales</taxon>
        <taxon>Alteromonadaceae</taxon>
        <taxon>Alteromonas/Salinimonas group</taxon>
        <taxon>Alteromonas</taxon>
    </lineage>
</organism>
<evidence type="ECO:0000256" key="2">
    <source>
        <dbReference type="ARBA" id="ARBA00001946"/>
    </source>
</evidence>
<feature type="binding site" evidence="10">
    <location>
        <position position="10"/>
    </location>
    <ligand>
        <name>Mg(2+)</name>
        <dbReference type="ChEBI" id="CHEBI:18420"/>
    </ligand>
</feature>
<accession>A0ABX5CRY3</accession>
<comment type="caution">
    <text evidence="11">The sequence shown here is derived from an EMBL/GenBank/DDBJ whole genome shotgun (WGS) entry which is preliminary data.</text>
</comment>
<evidence type="ECO:0000256" key="4">
    <source>
        <dbReference type="ARBA" id="ARBA00006171"/>
    </source>
</evidence>
<comment type="function">
    <text evidence="10">Specifically catalyzes the dephosphorylation of 2-phosphoglycolate. Is involved in the dissimilation of the intracellular 2-phosphoglycolate formed during the DNA repair of 3'-phosphoglycolate ends, a major class of DNA lesions induced by oxidative stress.</text>
</comment>
<evidence type="ECO:0000256" key="5">
    <source>
        <dbReference type="ARBA" id="ARBA00013078"/>
    </source>
</evidence>
<keyword evidence="9 10" id="KW-0119">Carbohydrate metabolism</keyword>
<dbReference type="Proteomes" id="UP000239539">
    <property type="component" value="Unassembled WGS sequence"/>
</dbReference>
<evidence type="ECO:0000313" key="11">
    <source>
        <dbReference type="EMBL" id="PRO69221.1"/>
    </source>
</evidence>
<dbReference type="InterPro" id="IPR041492">
    <property type="entry name" value="HAD_2"/>
</dbReference>
<dbReference type="InterPro" id="IPR036412">
    <property type="entry name" value="HAD-like_sf"/>
</dbReference>
<feature type="binding site" evidence="10">
    <location>
        <position position="12"/>
    </location>
    <ligand>
        <name>Mg(2+)</name>
        <dbReference type="ChEBI" id="CHEBI:18420"/>
    </ligand>
</feature>
<dbReference type="HAMAP" id="MF_00495">
    <property type="entry name" value="GPH_hydrolase_bact"/>
    <property type="match status" value="1"/>
</dbReference>
<dbReference type="PANTHER" id="PTHR43434:SF1">
    <property type="entry name" value="PHOSPHOGLYCOLATE PHOSPHATASE"/>
    <property type="match status" value="1"/>
</dbReference>
<comment type="similarity">
    <text evidence="4 10">Belongs to the HAD-like hydrolase superfamily. CbbY/CbbZ/Gph/YieH family.</text>
</comment>
<dbReference type="SFLD" id="SFLDS00003">
    <property type="entry name" value="Haloacid_Dehalogenase"/>
    <property type="match status" value="1"/>
</dbReference>
<evidence type="ECO:0000256" key="6">
    <source>
        <dbReference type="ARBA" id="ARBA00022723"/>
    </source>
</evidence>
<protein>
    <recommendedName>
        <fullName evidence="5 10">Phosphoglycolate phosphatase</fullName>
        <shortName evidence="10">PGP</shortName>
        <shortName evidence="10">PGPase</shortName>
        <ecNumber evidence="5 10">3.1.3.18</ecNumber>
    </recommendedName>
</protein>
<dbReference type="NCBIfam" id="TIGR01449">
    <property type="entry name" value="PGP_bact"/>
    <property type="match status" value="1"/>
</dbReference>
<dbReference type="Pfam" id="PF13419">
    <property type="entry name" value="HAD_2"/>
    <property type="match status" value="1"/>
</dbReference>
<dbReference type="CDD" id="cd16417">
    <property type="entry name" value="HAD_PGPase"/>
    <property type="match status" value="1"/>
</dbReference>
<sequence>MRDINTFLFDLDGTLVDSAPDLATSLNLTLAELGEAQFSLPEIRGWVGNGAKMLVHRGLSGSHEVDNSIPETYLNNALEVFLRHYEKYVCDASTLYPNVSDTLHTLKQNGFNLALVTNKPKAFVPAILESFSINHLFDLCIGGDSLEEKKPSPLPLLHVCEVLNVSPSQCVMVGDSKNDILAAKAANMKSIGLTYGYNYGQDISIFHPDWVIDDIGKILDILSLSH</sequence>
<gene>
    <name evidence="11" type="ORF">C6Y39_11835</name>
</gene>